<protein>
    <submittedName>
        <fullName evidence="9">Uncharacterized protein</fullName>
    </submittedName>
</protein>
<keyword evidence="7 8" id="KW-0472">Membrane</keyword>
<organism evidence="9 10">
    <name type="scientific">Bacillus cereus</name>
    <dbReference type="NCBI Taxonomy" id="1396"/>
    <lineage>
        <taxon>Bacteria</taxon>
        <taxon>Bacillati</taxon>
        <taxon>Bacillota</taxon>
        <taxon>Bacilli</taxon>
        <taxon>Bacillales</taxon>
        <taxon>Bacillaceae</taxon>
        <taxon>Bacillus</taxon>
        <taxon>Bacillus cereus group</taxon>
    </lineage>
</organism>
<dbReference type="Proteomes" id="UP000321735">
    <property type="component" value="Chromosome"/>
</dbReference>
<dbReference type="AlphaFoldDB" id="A0A9X7M2E4"/>
<evidence type="ECO:0000256" key="6">
    <source>
        <dbReference type="ARBA" id="ARBA00022989"/>
    </source>
</evidence>
<feature type="transmembrane region" description="Helical" evidence="8">
    <location>
        <begin position="45"/>
        <end position="66"/>
    </location>
</feature>
<dbReference type="GO" id="GO:0009847">
    <property type="term" value="P:spore germination"/>
    <property type="evidence" value="ECO:0007669"/>
    <property type="project" value="InterPro"/>
</dbReference>
<comment type="similarity">
    <text evidence="2">Belongs to the amino acid-polyamine-organocation (APC) superfamily. Spore germination protein (SGP) (TC 2.A.3.9) family.</text>
</comment>
<dbReference type="PANTHER" id="PTHR34975:SF2">
    <property type="entry name" value="SPORE GERMINATION PROTEIN A2"/>
    <property type="match status" value="1"/>
</dbReference>
<feature type="transmembrane region" description="Helical" evidence="8">
    <location>
        <begin position="187"/>
        <end position="208"/>
    </location>
</feature>
<evidence type="ECO:0000256" key="1">
    <source>
        <dbReference type="ARBA" id="ARBA00004141"/>
    </source>
</evidence>
<feature type="transmembrane region" description="Helical" evidence="8">
    <location>
        <begin position="220"/>
        <end position="243"/>
    </location>
</feature>
<evidence type="ECO:0000256" key="7">
    <source>
        <dbReference type="ARBA" id="ARBA00023136"/>
    </source>
</evidence>
<comment type="subcellular location">
    <subcellularLocation>
        <location evidence="1">Membrane</location>
        <topology evidence="1">Multi-pass membrane protein</topology>
    </subcellularLocation>
</comment>
<feature type="transmembrane region" description="Helical" evidence="8">
    <location>
        <begin position="118"/>
        <end position="139"/>
    </location>
</feature>
<evidence type="ECO:0000256" key="5">
    <source>
        <dbReference type="ARBA" id="ARBA00022692"/>
    </source>
</evidence>
<evidence type="ECO:0000256" key="3">
    <source>
        <dbReference type="ARBA" id="ARBA00022448"/>
    </source>
</evidence>
<keyword evidence="5 8" id="KW-0812">Transmembrane</keyword>
<name>A0A9X7M2E4_BACCE</name>
<dbReference type="InterPro" id="IPR004761">
    <property type="entry name" value="Spore_GerAB"/>
</dbReference>
<evidence type="ECO:0000313" key="10">
    <source>
        <dbReference type="Proteomes" id="UP000321735"/>
    </source>
</evidence>
<keyword evidence="3" id="KW-0813">Transport</keyword>
<dbReference type="GO" id="GO:0016020">
    <property type="term" value="C:membrane"/>
    <property type="evidence" value="ECO:0007669"/>
    <property type="project" value="UniProtKB-SubCell"/>
</dbReference>
<keyword evidence="6 8" id="KW-1133">Transmembrane helix</keyword>
<dbReference type="Gene3D" id="1.20.1740.10">
    <property type="entry name" value="Amino acid/polyamine transporter I"/>
    <property type="match status" value="1"/>
</dbReference>
<gene>
    <name evidence="9" type="ORF">D0437_32420</name>
</gene>
<feature type="transmembrane region" description="Helical" evidence="8">
    <location>
        <begin position="12"/>
        <end position="33"/>
    </location>
</feature>
<evidence type="ECO:0000256" key="2">
    <source>
        <dbReference type="ARBA" id="ARBA00007998"/>
    </source>
</evidence>
<dbReference type="Pfam" id="PF03845">
    <property type="entry name" value="Spore_permease"/>
    <property type="match status" value="1"/>
</dbReference>
<accession>A0A9X7M2E4</accession>
<dbReference type="EMBL" id="CP031778">
    <property type="protein sequence ID" value="QDZ77376.1"/>
    <property type="molecule type" value="Genomic_DNA"/>
</dbReference>
<dbReference type="NCBIfam" id="TIGR00912">
    <property type="entry name" value="2A0309"/>
    <property type="match status" value="1"/>
</dbReference>
<feature type="transmembrane region" description="Helical" evidence="8">
    <location>
        <begin position="87"/>
        <end position="106"/>
    </location>
</feature>
<keyword evidence="4" id="KW-0309">Germination</keyword>
<evidence type="ECO:0000313" key="9">
    <source>
        <dbReference type="EMBL" id="QDZ77376.1"/>
    </source>
</evidence>
<sequence>MGENMKDKQNSITIMQYIIMIHSIQVGPGMLSLPKVLADKAGSDGWISILIGWMLSTLASILFIRIAQSVPHNSPRALFDNLFGKSIGWGISIVYALYFTLFYWIVLVKSMLFTKSWFLSNTADYVVVFLFCIPTYVLLNKGLQIVARYCDLIFYMTILWPFILLIPLSDGSWLHFLPVLKEGMTPILQAVPSLIYSYLGFEICFFLYPFLQQKKYAMHGVIIANTLTMLVYLFVTIVCFYIFSPDSIIQFTQPILNRNYSA</sequence>
<proteinExistence type="inferred from homology"/>
<evidence type="ECO:0000256" key="8">
    <source>
        <dbReference type="SAM" id="Phobius"/>
    </source>
</evidence>
<dbReference type="PANTHER" id="PTHR34975">
    <property type="entry name" value="SPORE GERMINATION PROTEIN A2"/>
    <property type="match status" value="1"/>
</dbReference>
<reference evidence="9 10" key="1">
    <citation type="journal article" date="2019" name="Ecotoxicol. Environ. Saf.">
        <title>Microbial characterization of heavy metal resistant bacterial strains isolated from an electroplating wastewater treatment plant.</title>
        <authorList>
            <person name="Cai X."/>
            <person name="Zheng X."/>
            <person name="Zhang D."/>
            <person name="Iqbal W."/>
            <person name="Liu C."/>
            <person name="Yang B."/>
            <person name="Zhao X."/>
            <person name="Lu X."/>
            <person name="Mao Y."/>
        </authorList>
    </citation>
    <scope>NUCLEOTIDE SEQUENCE [LARGE SCALE GENOMIC DNA]</scope>
    <source>
        <strain evidence="9 10">Co1-1</strain>
    </source>
</reference>
<evidence type="ECO:0000256" key="4">
    <source>
        <dbReference type="ARBA" id="ARBA00022544"/>
    </source>
</evidence>
<feature type="transmembrane region" description="Helical" evidence="8">
    <location>
        <begin position="146"/>
        <end position="167"/>
    </location>
</feature>